<evidence type="ECO:0000259" key="1">
    <source>
        <dbReference type="PROSITE" id="PS51186"/>
    </source>
</evidence>
<name>A0A9D2TLD8_9FIRM</name>
<evidence type="ECO:0000313" key="3">
    <source>
        <dbReference type="Proteomes" id="UP000823918"/>
    </source>
</evidence>
<dbReference type="AlphaFoldDB" id="A0A9D2TLD8"/>
<dbReference type="Gene3D" id="3.40.630.30">
    <property type="match status" value="1"/>
</dbReference>
<dbReference type="GO" id="GO:0016747">
    <property type="term" value="F:acyltransferase activity, transferring groups other than amino-acyl groups"/>
    <property type="evidence" value="ECO:0007669"/>
    <property type="project" value="InterPro"/>
</dbReference>
<dbReference type="InterPro" id="IPR000182">
    <property type="entry name" value="GNAT_dom"/>
</dbReference>
<dbReference type="InterPro" id="IPR016181">
    <property type="entry name" value="Acyl_CoA_acyltransferase"/>
</dbReference>
<organism evidence="2 3">
    <name type="scientific">Candidatus Ruthenibacterium merdavium</name>
    <dbReference type="NCBI Taxonomy" id="2838752"/>
    <lineage>
        <taxon>Bacteria</taxon>
        <taxon>Bacillati</taxon>
        <taxon>Bacillota</taxon>
        <taxon>Clostridia</taxon>
        <taxon>Eubacteriales</taxon>
        <taxon>Oscillospiraceae</taxon>
        <taxon>Ruthenibacterium</taxon>
    </lineage>
</organism>
<gene>
    <name evidence="2" type="ORF">H9698_09625</name>
</gene>
<dbReference type="Proteomes" id="UP000823918">
    <property type="component" value="Unassembled WGS sequence"/>
</dbReference>
<feature type="domain" description="N-acetyltransferase" evidence="1">
    <location>
        <begin position="1"/>
        <end position="152"/>
    </location>
</feature>
<reference evidence="2" key="2">
    <citation type="submission" date="2021-04" db="EMBL/GenBank/DDBJ databases">
        <authorList>
            <person name="Gilroy R."/>
        </authorList>
    </citation>
    <scope>NUCLEOTIDE SEQUENCE</scope>
    <source>
        <strain evidence="2">5933</strain>
    </source>
</reference>
<dbReference type="PROSITE" id="PS51186">
    <property type="entry name" value="GNAT"/>
    <property type="match status" value="1"/>
</dbReference>
<protein>
    <recommendedName>
        <fullName evidence="1">N-acetyltransferase domain-containing protein</fullName>
    </recommendedName>
</protein>
<evidence type="ECO:0000313" key="2">
    <source>
        <dbReference type="EMBL" id="HJC73033.1"/>
    </source>
</evidence>
<reference evidence="2" key="1">
    <citation type="journal article" date="2021" name="PeerJ">
        <title>Extensive microbial diversity within the chicken gut microbiome revealed by metagenomics and culture.</title>
        <authorList>
            <person name="Gilroy R."/>
            <person name="Ravi A."/>
            <person name="Getino M."/>
            <person name="Pursley I."/>
            <person name="Horton D.L."/>
            <person name="Alikhan N.F."/>
            <person name="Baker D."/>
            <person name="Gharbi K."/>
            <person name="Hall N."/>
            <person name="Watson M."/>
            <person name="Adriaenssens E.M."/>
            <person name="Foster-Nyarko E."/>
            <person name="Jarju S."/>
            <person name="Secka A."/>
            <person name="Antonio M."/>
            <person name="Oren A."/>
            <person name="Chaudhuri R.R."/>
            <person name="La Ragione R."/>
            <person name="Hildebrand F."/>
            <person name="Pallen M.J."/>
        </authorList>
    </citation>
    <scope>NUCLEOTIDE SEQUENCE</scope>
    <source>
        <strain evidence="2">5933</strain>
    </source>
</reference>
<dbReference type="SUPFAM" id="SSF55729">
    <property type="entry name" value="Acyl-CoA N-acyltransferases (Nat)"/>
    <property type="match status" value="1"/>
</dbReference>
<dbReference type="EMBL" id="DWWA01000050">
    <property type="protein sequence ID" value="HJC73033.1"/>
    <property type="molecule type" value="Genomic_DNA"/>
</dbReference>
<comment type="caution">
    <text evidence="2">The sequence shown here is derived from an EMBL/GenBank/DDBJ whole genome shotgun (WGS) entry which is preliminary data.</text>
</comment>
<accession>A0A9D2TLD8</accession>
<proteinExistence type="predicted"/>
<sequence>MEIKKLSIEQVREIYDTWFCEAFPADEIRPWSNLKGHWDAGRYECYGYFDEQDALCTYAFFFRSDDLLLLDYLASIPEKRSAGLGGVFLRALHERMKNDVMLAEVEAPVSGNEETDALRRRRIAFYERNGMVQEPLMSCVCGVTYRLMSSGTSDTHDALQAKAEQMYWDLLGEKLFREHVLVWQEPVLQGNRADV</sequence>